<keyword evidence="6" id="KW-0805">Transcription regulation</keyword>
<keyword evidence="5" id="KW-0902">Two-component regulatory system</keyword>
<dbReference type="Pfam" id="PF12833">
    <property type="entry name" value="HTH_18"/>
    <property type="match status" value="1"/>
</dbReference>
<dbReference type="SMART" id="SM00342">
    <property type="entry name" value="HTH_ARAC"/>
    <property type="match status" value="1"/>
</dbReference>
<evidence type="ECO:0000259" key="11">
    <source>
        <dbReference type="PROSITE" id="PS01124"/>
    </source>
</evidence>
<dbReference type="InterPro" id="IPR051552">
    <property type="entry name" value="HptR"/>
</dbReference>
<evidence type="ECO:0000256" key="1">
    <source>
        <dbReference type="ARBA" id="ARBA00004496"/>
    </source>
</evidence>
<dbReference type="Proteomes" id="UP001158045">
    <property type="component" value="Unassembled WGS sequence"/>
</dbReference>
<evidence type="ECO:0000256" key="6">
    <source>
        <dbReference type="ARBA" id="ARBA00023015"/>
    </source>
</evidence>
<feature type="modified residue" description="4-aspartylphosphate" evidence="10">
    <location>
        <position position="55"/>
    </location>
</feature>
<name>A0ABT6N7Y1_9FIRM</name>
<dbReference type="SUPFAM" id="SSF52172">
    <property type="entry name" value="CheY-like"/>
    <property type="match status" value="1"/>
</dbReference>
<evidence type="ECO:0000256" key="9">
    <source>
        <dbReference type="ARBA" id="ARBA00024867"/>
    </source>
</evidence>
<evidence type="ECO:0000256" key="5">
    <source>
        <dbReference type="ARBA" id="ARBA00023012"/>
    </source>
</evidence>
<dbReference type="InterPro" id="IPR001789">
    <property type="entry name" value="Sig_transdc_resp-reg_receiver"/>
</dbReference>
<evidence type="ECO:0000256" key="8">
    <source>
        <dbReference type="ARBA" id="ARBA00023163"/>
    </source>
</evidence>
<dbReference type="SMART" id="SM00448">
    <property type="entry name" value="REC"/>
    <property type="match status" value="1"/>
</dbReference>
<dbReference type="CDD" id="cd17536">
    <property type="entry name" value="REC_YesN-like"/>
    <property type="match status" value="1"/>
</dbReference>
<dbReference type="InterPro" id="IPR018060">
    <property type="entry name" value="HTH_AraC"/>
</dbReference>
<evidence type="ECO:0000256" key="4">
    <source>
        <dbReference type="ARBA" id="ARBA00022553"/>
    </source>
</evidence>
<dbReference type="Gene3D" id="3.40.50.2300">
    <property type="match status" value="1"/>
</dbReference>
<keyword evidence="14" id="KW-1185">Reference proteome</keyword>
<dbReference type="Gene3D" id="1.10.10.60">
    <property type="entry name" value="Homeodomain-like"/>
    <property type="match status" value="2"/>
</dbReference>
<accession>A0ABT6N7Y1</accession>
<dbReference type="PANTHER" id="PTHR42713:SF3">
    <property type="entry name" value="TRANSCRIPTIONAL REGULATORY PROTEIN HPTR"/>
    <property type="match status" value="1"/>
</dbReference>
<keyword evidence="3" id="KW-0963">Cytoplasm</keyword>
<keyword evidence="8" id="KW-0804">Transcription</keyword>
<keyword evidence="4 10" id="KW-0597">Phosphoprotein</keyword>
<dbReference type="PROSITE" id="PS50110">
    <property type="entry name" value="RESPONSE_REGULATORY"/>
    <property type="match status" value="1"/>
</dbReference>
<sequence length="532" mass="61964">MYKVLIVDDEVLVRIGLKNTIDWEEIGFTVIGEASNGEQGYSQFLKLEPDVIITDIKMPKQDGLWLTDKIHRENKSTRILVLTCYDEFQYARTALKNGAYDYILKSEIVDDELIALMKKLKTSLDNEKGGSDQTPAKHHNQNALKRSLLNDLIKVKFSLDERLSFRFEEQNFTVTGTKYAFIYLESKLNDKQNSKQISETTINLIIDQLNEKGIHYLFNGYMDEHLFLISSPELTLTSINRITSAVQNGAVQYFGIAVNLVYTNAFEEFDALNSQHEHLMEKVETLYYIPHDEVYIENVDHIKLNQADTQELKLKYTTQFIDYIGQEDRESITKDIDDLLSLFRNKNYPPRIAKLFMTQLVGELYNVFQYVFDAPEVAFSYSTFHETVIKTKHVDALKEIIISLFTAIVKELQYIRDHQSKYIIKRAINFVEHNYDQNISLEDVAKVLNLSKQYVCSVFKRETGQNLSTFINQIRIEKAKQLLLNPMYPSKEIFHMVGYSNQQYFTRVFKKITGMTTSEWQHSKKSDETVQN</sequence>
<dbReference type="RefSeq" id="WP_281092321.1">
    <property type="nucleotide sequence ID" value="NZ_JARYZI010000001.1"/>
</dbReference>
<dbReference type="InterPro" id="IPR009057">
    <property type="entry name" value="Homeodomain-like_sf"/>
</dbReference>
<dbReference type="SUPFAM" id="SSF46689">
    <property type="entry name" value="Homeodomain-like"/>
    <property type="match status" value="2"/>
</dbReference>
<evidence type="ECO:0000313" key="13">
    <source>
        <dbReference type="EMBL" id="MDH8676519.1"/>
    </source>
</evidence>
<evidence type="ECO:0000259" key="12">
    <source>
        <dbReference type="PROSITE" id="PS50110"/>
    </source>
</evidence>
<gene>
    <name evidence="13" type="ORF">QE109_00095</name>
</gene>
<evidence type="ECO:0000256" key="2">
    <source>
        <dbReference type="ARBA" id="ARBA00018672"/>
    </source>
</evidence>
<feature type="domain" description="Response regulatory" evidence="12">
    <location>
        <begin position="3"/>
        <end position="120"/>
    </location>
</feature>
<comment type="caution">
    <text evidence="13">The sequence shown here is derived from an EMBL/GenBank/DDBJ whole genome shotgun (WGS) entry which is preliminary data.</text>
</comment>
<comment type="subcellular location">
    <subcellularLocation>
        <location evidence="1">Cytoplasm</location>
    </subcellularLocation>
</comment>
<protein>
    <recommendedName>
        <fullName evidence="2">Stage 0 sporulation protein A homolog</fullName>
    </recommendedName>
</protein>
<dbReference type="PROSITE" id="PS01124">
    <property type="entry name" value="HTH_ARAC_FAMILY_2"/>
    <property type="match status" value="1"/>
</dbReference>
<dbReference type="InterPro" id="IPR011006">
    <property type="entry name" value="CheY-like_superfamily"/>
</dbReference>
<feature type="domain" description="HTH araC/xylS-type" evidence="11">
    <location>
        <begin position="425"/>
        <end position="523"/>
    </location>
</feature>
<evidence type="ECO:0000256" key="3">
    <source>
        <dbReference type="ARBA" id="ARBA00022490"/>
    </source>
</evidence>
<evidence type="ECO:0000256" key="7">
    <source>
        <dbReference type="ARBA" id="ARBA00023125"/>
    </source>
</evidence>
<evidence type="ECO:0000313" key="14">
    <source>
        <dbReference type="Proteomes" id="UP001158045"/>
    </source>
</evidence>
<reference evidence="13 14" key="1">
    <citation type="submission" date="2023-04" db="EMBL/GenBank/DDBJ databases">
        <title>Fusibacter bizertensis strain WBS, isolated from littoral bottom sediments of the Arctic seas - biochemical and genomic analysis.</title>
        <authorList>
            <person name="Brioukhanov A.L."/>
        </authorList>
    </citation>
    <scope>NUCLEOTIDE SEQUENCE [LARGE SCALE GENOMIC DNA]</scope>
    <source>
        <strain evidence="13 14">WBS</strain>
    </source>
</reference>
<evidence type="ECO:0000256" key="10">
    <source>
        <dbReference type="PROSITE-ProRule" id="PRU00169"/>
    </source>
</evidence>
<dbReference type="Pfam" id="PF00072">
    <property type="entry name" value="Response_reg"/>
    <property type="match status" value="1"/>
</dbReference>
<dbReference type="PANTHER" id="PTHR42713">
    <property type="entry name" value="HISTIDINE KINASE-RELATED"/>
    <property type="match status" value="1"/>
</dbReference>
<keyword evidence="7" id="KW-0238">DNA-binding</keyword>
<proteinExistence type="predicted"/>
<comment type="function">
    <text evidence="9">May play the central regulatory role in sporulation. It may be an element of the effector pathway responsible for the activation of sporulation genes in response to nutritional stress. Spo0A may act in concert with spo0H (a sigma factor) to control the expression of some genes that are critical to the sporulation process.</text>
</comment>
<organism evidence="13 14">
    <name type="scientific">Fusibacter bizertensis</name>
    <dbReference type="NCBI Taxonomy" id="1488331"/>
    <lineage>
        <taxon>Bacteria</taxon>
        <taxon>Bacillati</taxon>
        <taxon>Bacillota</taxon>
        <taxon>Clostridia</taxon>
        <taxon>Eubacteriales</taxon>
        <taxon>Eubacteriales Family XII. Incertae Sedis</taxon>
        <taxon>Fusibacter</taxon>
    </lineage>
</organism>
<dbReference type="EMBL" id="JARYZI010000001">
    <property type="protein sequence ID" value="MDH8676519.1"/>
    <property type="molecule type" value="Genomic_DNA"/>
</dbReference>